<keyword evidence="2" id="KW-1133">Transmembrane helix</keyword>
<evidence type="ECO:0000259" key="3">
    <source>
        <dbReference type="Pfam" id="PF09335"/>
    </source>
</evidence>
<keyword evidence="2" id="KW-0472">Membrane</keyword>
<comment type="similarity">
    <text evidence="1">Belongs to the DedA family.</text>
</comment>
<accession>A0A6J4QZ12</accession>
<dbReference type="PANTHER" id="PTHR42709">
    <property type="entry name" value="ALKALINE PHOSPHATASE LIKE PROTEIN"/>
    <property type="match status" value="1"/>
</dbReference>
<evidence type="ECO:0000256" key="1">
    <source>
        <dbReference type="ARBA" id="ARBA00010792"/>
    </source>
</evidence>
<reference evidence="4" key="1">
    <citation type="submission" date="2020-02" db="EMBL/GenBank/DDBJ databases">
        <authorList>
            <person name="Meier V. D."/>
        </authorList>
    </citation>
    <scope>NUCLEOTIDE SEQUENCE</scope>
    <source>
        <strain evidence="4">AVDCRST_MAG28</strain>
    </source>
</reference>
<dbReference type="Pfam" id="PF09335">
    <property type="entry name" value="VTT_dom"/>
    <property type="match status" value="1"/>
</dbReference>
<dbReference type="EMBL" id="CADCVE010000034">
    <property type="protein sequence ID" value="CAA9452097.1"/>
    <property type="molecule type" value="Genomic_DNA"/>
</dbReference>
<keyword evidence="2" id="KW-0812">Transmembrane</keyword>
<evidence type="ECO:0000313" key="4">
    <source>
        <dbReference type="EMBL" id="CAA9452097.1"/>
    </source>
</evidence>
<dbReference type="InterPro" id="IPR032816">
    <property type="entry name" value="VTT_dom"/>
</dbReference>
<proteinExistence type="inferred from homology"/>
<evidence type="ECO:0000256" key="2">
    <source>
        <dbReference type="SAM" id="Phobius"/>
    </source>
</evidence>
<gene>
    <name evidence="4" type="ORF">AVDCRST_MAG28-1878</name>
</gene>
<feature type="transmembrane region" description="Helical" evidence="2">
    <location>
        <begin position="41"/>
        <end position="60"/>
    </location>
</feature>
<organism evidence="4">
    <name type="scientific">uncultured Rubrobacteraceae bacterium</name>
    <dbReference type="NCBI Taxonomy" id="349277"/>
    <lineage>
        <taxon>Bacteria</taxon>
        <taxon>Bacillati</taxon>
        <taxon>Actinomycetota</taxon>
        <taxon>Rubrobacteria</taxon>
        <taxon>Rubrobacterales</taxon>
        <taxon>Rubrobacteraceae</taxon>
        <taxon>environmental samples</taxon>
    </lineage>
</organism>
<feature type="transmembrane region" description="Helical" evidence="2">
    <location>
        <begin position="116"/>
        <end position="139"/>
    </location>
</feature>
<name>A0A6J4QZ12_9ACTN</name>
<sequence length="142" mass="15545">MSLIYSYGALFFWSFLAATIVPLSSEPPLIFLVGSEDAITLPVVVGTAGNVLGACTTYWISRRATRALVKPRKVSRSHERAAKMVERYGQPVLLLSWVPILGDGLVVLAGATKMSFARFCFWVTLGKGLRYLAIALATLNFF</sequence>
<dbReference type="InterPro" id="IPR051311">
    <property type="entry name" value="DedA_domain"/>
</dbReference>
<dbReference type="AlphaFoldDB" id="A0A6J4QZ12"/>
<dbReference type="PANTHER" id="PTHR42709:SF4">
    <property type="entry name" value="INNER MEMBRANE PROTEIN YQAA"/>
    <property type="match status" value="1"/>
</dbReference>
<feature type="domain" description="VTT" evidence="3">
    <location>
        <begin position="43"/>
        <end position="136"/>
    </location>
</feature>
<protein>
    <recommendedName>
        <fullName evidence="3">VTT domain-containing protein</fullName>
    </recommendedName>
</protein>